<feature type="transmembrane region" description="Helical" evidence="5">
    <location>
        <begin position="247"/>
        <end position="265"/>
    </location>
</feature>
<dbReference type="PANTHER" id="PTHR37422">
    <property type="entry name" value="TEICHURONIC ACID BIOSYNTHESIS PROTEIN TUAE"/>
    <property type="match status" value="1"/>
</dbReference>
<gene>
    <name evidence="7" type="ORF">MNBD_ALPHA12-1390</name>
</gene>
<evidence type="ECO:0000259" key="6">
    <source>
        <dbReference type="Pfam" id="PF04932"/>
    </source>
</evidence>
<protein>
    <recommendedName>
        <fullName evidence="6">O-antigen ligase-related domain-containing protein</fullName>
    </recommendedName>
</protein>
<keyword evidence="3 5" id="KW-1133">Transmembrane helix</keyword>
<evidence type="ECO:0000256" key="5">
    <source>
        <dbReference type="SAM" id="Phobius"/>
    </source>
</evidence>
<feature type="transmembrane region" description="Helical" evidence="5">
    <location>
        <begin position="167"/>
        <end position="186"/>
    </location>
</feature>
<dbReference type="AlphaFoldDB" id="A0A3B0TVU5"/>
<evidence type="ECO:0000313" key="7">
    <source>
        <dbReference type="EMBL" id="VAW20880.1"/>
    </source>
</evidence>
<accession>A0A3B0TVU5</accession>
<dbReference type="PANTHER" id="PTHR37422:SF23">
    <property type="entry name" value="TEICHURONIC ACID BIOSYNTHESIS PROTEIN TUAE"/>
    <property type="match status" value="1"/>
</dbReference>
<feature type="transmembrane region" description="Helical" evidence="5">
    <location>
        <begin position="390"/>
        <end position="413"/>
    </location>
</feature>
<dbReference type="InterPro" id="IPR007016">
    <property type="entry name" value="O-antigen_ligase-rel_domated"/>
</dbReference>
<feature type="transmembrane region" description="Helical" evidence="5">
    <location>
        <begin position="215"/>
        <end position="235"/>
    </location>
</feature>
<dbReference type="GO" id="GO:0016020">
    <property type="term" value="C:membrane"/>
    <property type="evidence" value="ECO:0007669"/>
    <property type="project" value="UniProtKB-SubCell"/>
</dbReference>
<dbReference type="EMBL" id="UOEO01000150">
    <property type="protein sequence ID" value="VAW20880.1"/>
    <property type="molecule type" value="Genomic_DNA"/>
</dbReference>
<name>A0A3B0TVU5_9ZZZZ</name>
<evidence type="ECO:0000256" key="1">
    <source>
        <dbReference type="ARBA" id="ARBA00004141"/>
    </source>
</evidence>
<comment type="subcellular location">
    <subcellularLocation>
        <location evidence="1">Membrane</location>
        <topology evidence="1">Multi-pass membrane protein</topology>
    </subcellularLocation>
</comment>
<feature type="transmembrane region" description="Helical" evidence="5">
    <location>
        <begin position="54"/>
        <end position="75"/>
    </location>
</feature>
<feature type="transmembrane region" description="Helical" evidence="5">
    <location>
        <begin position="29"/>
        <end position="48"/>
    </location>
</feature>
<dbReference type="Pfam" id="PF04932">
    <property type="entry name" value="Wzy_C"/>
    <property type="match status" value="1"/>
</dbReference>
<feature type="transmembrane region" description="Helical" evidence="5">
    <location>
        <begin position="445"/>
        <end position="462"/>
    </location>
</feature>
<keyword evidence="2 5" id="KW-0812">Transmembrane</keyword>
<evidence type="ECO:0000256" key="3">
    <source>
        <dbReference type="ARBA" id="ARBA00022989"/>
    </source>
</evidence>
<feature type="transmembrane region" description="Helical" evidence="5">
    <location>
        <begin position="136"/>
        <end position="155"/>
    </location>
</feature>
<feature type="domain" description="O-antigen ligase-related" evidence="6">
    <location>
        <begin position="259"/>
        <end position="393"/>
    </location>
</feature>
<dbReference type="InterPro" id="IPR051533">
    <property type="entry name" value="WaaL-like"/>
</dbReference>
<reference evidence="7" key="1">
    <citation type="submission" date="2018-06" db="EMBL/GenBank/DDBJ databases">
        <authorList>
            <person name="Zhirakovskaya E."/>
        </authorList>
    </citation>
    <scope>NUCLEOTIDE SEQUENCE</scope>
</reference>
<feature type="transmembrane region" description="Helical" evidence="5">
    <location>
        <begin position="420"/>
        <end position="439"/>
    </location>
</feature>
<proteinExistence type="predicted"/>
<organism evidence="7">
    <name type="scientific">hydrothermal vent metagenome</name>
    <dbReference type="NCBI Taxonomy" id="652676"/>
    <lineage>
        <taxon>unclassified sequences</taxon>
        <taxon>metagenomes</taxon>
        <taxon>ecological metagenomes</taxon>
    </lineage>
</organism>
<evidence type="ECO:0000256" key="4">
    <source>
        <dbReference type="ARBA" id="ARBA00023136"/>
    </source>
</evidence>
<sequence length="481" mass="51931">MSHASASLSGRARPHNGAVRFGSSAQSALNNRFAIALVIFLAMVPIPLGSNRPVFWALSGLVLAAVALLYMGLLLRKKSQFRHSPAQLKSLMVPYFGLLGFIILQMIPFGSWVSPIKIAIGDAIVVSSTMSLTPGMSFLSLIQFASYSLLFFLMLQIAYNSERAHKMMVTLFMIIVAYAAFALFALTQFGDPILLFEKSAYQGSATATFINRNSFATFLSFGLVAGLVFTAGSLLPESQQTHGQKGPLTAALYLLGSSVIFAALLATQSRMGFAAGAIGALVGTILVLSKAPRAHRLIWPVLLFGILGTIVLFFLYGSGLLERVGSVESSSDVRMALYEQVIKMIAARPWTGYGAGSFELAFPLFHQLPVSPDVVWDKTHNTYLALWSDFGIVFGSIPILLIAMISVSIWRIFRTARIRWTNAAIALGVITTAAIHSLADFSLEIEAVAYLFVAILAIGMAGPPKNNSVTTRSIPTKDDEE</sequence>
<evidence type="ECO:0000256" key="2">
    <source>
        <dbReference type="ARBA" id="ARBA00022692"/>
    </source>
</evidence>
<keyword evidence="4 5" id="KW-0472">Membrane</keyword>
<feature type="transmembrane region" description="Helical" evidence="5">
    <location>
        <begin position="95"/>
        <end position="116"/>
    </location>
</feature>
<feature type="transmembrane region" description="Helical" evidence="5">
    <location>
        <begin position="271"/>
        <end position="288"/>
    </location>
</feature>
<feature type="transmembrane region" description="Helical" evidence="5">
    <location>
        <begin position="297"/>
        <end position="316"/>
    </location>
</feature>